<dbReference type="InterPro" id="IPR037294">
    <property type="entry name" value="ABC_BtuC-like"/>
</dbReference>
<dbReference type="Gene3D" id="1.10.3470.10">
    <property type="entry name" value="ABC transporter involved in vitamin B12 uptake, BtuC"/>
    <property type="match status" value="1"/>
</dbReference>
<dbReference type="SUPFAM" id="SSF81345">
    <property type="entry name" value="ABC transporter involved in vitamin B12 uptake, BtuC"/>
    <property type="match status" value="1"/>
</dbReference>
<keyword evidence="5 9" id="KW-0812">Transmembrane</keyword>
<dbReference type="EMBL" id="JBHSXS010000007">
    <property type="protein sequence ID" value="MFC6881220.1"/>
    <property type="molecule type" value="Genomic_DNA"/>
</dbReference>
<evidence type="ECO:0000256" key="7">
    <source>
        <dbReference type="ARBA" id="ARBA00023136"/>
    </source>
</evidence>
<dbReference type="PANTHER" id="PTHR30472:SF1">
    <property type="entry name" value="FE(3+) DICITRATE TRANSPORT SYSTEM PERMEASE PROTEIN FECC-RELATED"/>
    <property type="match status" value="1"/>
</dbReference>
<keyword evidence="7 9" id="KW-0472">Membrane</keyword>
<evidence type="ECO:0000313" key="11">
    <source>
        <dbReference type="Proteomes" id="UP001596380"/>
    </source>
</evidence>
<reference evidence="11" key="1">
    <citation type="journal article" date="2019" name="Int. J. Syst. Evol. Microbiol.">
        <title>The Global Catalogue of Microorganisms (GCM) 10K type strain sequencing project: providing services to taxonomists for standard genome sequencing and annotation.</title>
        <authorList>
            <consortium name="The Broad Institute Genomics Platform"/>
            <consortium name="The Broad Institute Genome Sequencing Center for Infectious Disease"/>
            <person name="Wu L."/>
            <person name="Ma J."/>
        </authorList>
    </citation>
    <scope>NUCLEOTIDE SEQUENCE [LARGE SCALE GENOMIC DNA]</scope>
    <source>
        <strain evidence="11">JCM 3369</strain>
    </source>
</reference>
<keyword evidence="6 9" id="KW-1133">Transmembrane helix</keyword>
<evidence type="ECO:0000256" key="6">
    <source>
        <dbReference type="ARBA" id="ARBA00022989"/>
    </source>
</evidence>
<feature type="region of interest" description="Disordered" evidence="8">
    <location>
        <begin position="1"/>
        <end position="42"/>
    </location>
</feature>
<keyword evidence="11" id="KW-1185">Reference proteome</keyword>
<comment type="subcellular location">
    <subcellularLocation>
        <location evidence="1">Cell membrane</location>
        <topology evidence="1">Multi-pass membrane protein</topology>
    </subcellularLocation>
</comment>
<evidence type="ECO:0000256" key="8">
    <source>
        <dbReference type="SAM" id="MobiDB-lite"/>
    </source>
</evidence>
<comment type="caution">
    <text evidence="10">The sequence shown here is derived from an EMBL/GenBank/DDBJ whole genome shotgun (WGS) entry which is preliminary data.</text>
</comment>
<feature type="transmembrane region" description="Helical" evidence="9">
    <location>
        <begin position="345"/>
        <end position="363"/>
    </location>
</feature>
<comment type="similarity">
    <text evidence="2">Belongs to the binding-protein-dependent transport system permease family. FecCD subfamily.</text>
</comment>
<feature type="transmembrane region" description="Helical" evidence="9">
    <location>
        <begin position="131"/>
        <end position="152"/>
    </location>
</feature>
<feature type="transmembrane region" description="Helical" evidence="9">
    <location>
        <begin position="49"/>
        <end position="71"/>
    </location>
</feature>
<dbReference type="Proteomes" id="UP001596380">
    <property type="component" value="Unassembled WGS sequence"/>
</dbReference>
<feature type="transmembrane region" description="Helical" evidence="9">
    <location>
        <begin position="235"/>
        <end position="257"/>
    </location>
</feature>
<feature type="compositionally biased region" description="Low complexity" evidence="8">
    <location>
        <begin position="33"/>
        <end position="42"/>
    </location>
</feature>
<dbReference type="PANTHER" id="PTHR30472">
    <property type="entry name" value="FERRIC ENTEROBACTIN TRANSPORT SYSTEM PERMEASE PROTEIN"/>
    <property type="match status" value="1"/>
</dbReference>
<keyword evidence="4" id="KW-1003">Cell membrane</keyword>
<sequence>MSSVPLGSPQVFHATSAQSPPRTAPPEEPAPRPSAAAARPPASRRSVRAAGLAVSVLLLLAVLVLSLAVGARPLSLGDAWRGLYDSGSPAYTVVHEMRLPRTLLGLLAGAALGLAGAVMQALTRNPLADPGLLGINAGAAAVVVTAISFLGIGSFTGFVWFAFAGAGAVAVLLYAVGGGRGATPARLALAGSALNAALFSYVNAVQLLDTASLDRMRFWTVGSLASAQTYTIERVAPFVLAGLVLALLLARPLNALAMGDDSARALGANPARTRVGAIAAVTLLCGAATAACGPIVFVGLMVPHFVRALTGPDLRWLLPYCAVLSPVLMLGADVLGRVVVRPSELQVGIVMVVLGGPVFLYFVRRPRRLGTRRRASTGAAPEVAAP</sequence>
<evidence type="ECO:0000256" key="4">
    <source>
        <dbReference type="ARBA" id="ARBA00022475"/>
    </source>
</evidence>
<organism evidence="10 11">
    <name type="scientific">Actinomadura yumaensis</name>
    <dbReference type="NCBI Taxonomy" id="111807"/>
    <lineage>
        <taxon>Bacteria</taxon>
        <taxon>Bacillati</taxon>
        <taxon>Actinomycetota</taxon>
        <taxon>Actinomycetes</taxon>
        <taxon>Streptosporangiales</taxon>
        <taxon>Thermomonosporaceae</taxon>
        <taxon>Actinomadura</taxon>
    </lineage>
</organism>
<evidence type="ECO:0000256" key="2">
    <source>
        <dbReference type="ARBA" id="ARBA00007935"/>
    </source>
</evidence>
<evidence type="ECO:0000256" key="5">
    <source>
        <dbReference type="ARBA" id="ARBA00022692"/>
    </source>
</evidence>
<dbReference type="RefSeq" id="WP_160819299.1">
    <property type="nucleotide sequence ID" value="NZ_JBHSXE010000001.1"/>
</dbReference>
<accession>A0ABW2CJU9</accession>
<evidence type="ECO:0000256" key="1">
    <source>
        <dbReference type="ARBA" id="ARBA00004651"/>
    </source>
</evidence>
<evidence type="ECO:0000313" key="10">
    <source>
        <dbReference type="EMBL" id="MFC6881220.1"/>
    </source>
</evidence>
<feature type="transmembrane region" description="Helical" evidence="9">
    <location>
        <begin position="277"/>
        <end position="305"/>
    </location>
</feature>
<name>A0ABW2CJU9_9ACTN</name>
<evidence type="ECO:0000256" key="3">
    <source>
        <dbReference type="ARBA" id="ARBA00022448"/>
    </source>
</evidence>
<protein>
    <submittedName>
        <fullName evidence="10">FecCD family ABC transporter permease</fullName>
    </submittedName>
</protein>
<feature type="transmembrane region" description="Helical" evidence="9">
    <location>
        <begin position="158"/>
        <end position="176"/>
    </location>
</feature>
<dbReference type="Pfam" id="PF01032">
    <property type="entry name" value="FecCD"/>
    <property type="match status" value="1"/>
</dbReference>
<feature type="transmembrane region" description="Helical" evidence="9">
    <location>
        <begin position="102"/>
        <end position="119"/>
    </location>
</feature>
<feature type="compositionally biased region" description="Pro residues" evidence="8">
    <location>
        <begin position="22"/>
        <end position="32"/>
    </location>
</feature>
<keyword evidence="3" id="KW-0813">Transport</keyword>
<dbReference type="CDD" id="cd06550">
    <property type="entry name" value="TM_ABC_iron-siderophores_like"/>
    <property type="match status" value="1"/>
</dbReference>
<evidence type="ECO:0000256" key="9">
    <source>
        <dbReference type="SAM" id="Phobius"/>
    </source>
</evidence>
<proteinExistence type="inferred from homology"/>
<dbReference type="InterPro" id="IPR000522">
    <property type="entry name" value="ABC_transptr_permease_BtuC"/>
</dbReference>
<gene>
    <name evidence="10" type="ORF">ACFQKB_15740</name>
</gene>